<sequence>VDETMVSTEVYLNLFNVNELLVTCIRIRCTLEDQCADGY</sequence>
<organism evidence="1 2">
    <name type="scientific">Allacma fusca</name>
    <dbReference type="NCBI Taxonomy" id="39272"/>
    <lineage>
        <taxon>Eukaryota</taxon>
        <taxon>Metazoa</taxon>
        <taxon>Ecdysozoa</taxon>
        <taxon>Arthropoda</taxon>
        <taxon>Hexapoda</taxon>
        <taxon>Collembola</taxon>
        <taxon>Symphypleona</taxon>
        <taxon>Sminthuridae</taxon>
        <taxon>Allacma</taxon>
    </lineage>
</organism>
<dbReference type="AlphaFoldDB" id="A0A8J2JQT9"/>
<proteinExistence type="predicted"/>
<protein>
    <submittedName>
        <fullName evidence="1">Uncharacterized protein</fullName>
    </submittedName>
</protein>
<evidence type="ECO:0000313" key="1">
    <source>
        <dbReference type="EMBL" id="CAG7723222.1"/>
    </source>
</evidence>
<dbReference type="Proteomes" id="UP000708208">
    <property type="component" value="Unassembled WGS sequence"/>
</dbReference>
<name>A0A8J2JQT9_9HEXA</name>
<comment type="caution">
    <text evidence="1">The sequence shown here is derived from an EMBL/GenBank/DDBJ whole genome shotgun (WGS) entry which is preliminary data.</text>
</comment>
<evidence type="ECO:0000313" key="2">
    <source>
        <dbReference type="Proteomes" id="UP000708208"/>
    </source>
</evidence>
<dbReference type="EMBL" id="CAJVCH010096750">
    <property type="protein sequence ID" value="CAG7723222.1"/>
    <property type="molecule type" value="Genomic_DNA"/>
</dbReference>
<accession>A0A8J2JQT9</accession>
<gene>
    <name evidence="1" type="ORF">AFUS01_LOCUS12320</name>
</gene>
<feature type="non-terminal residue" evidence="1">
    <location>
        <position position="1"/>
    </location>
</feature>
<keyword evidence="2" id="KW-1185">Reference proteome</keyword>
<reference evidence="1" key="1">
    <citation type="submission" date="2021-06" db="EMBL/GenBank/DDBJ databases">
        <authorList>
            <person name="Hodson N. C."/>
            <person name="Mongue J. A."/>
            <person name="Jaron S. K."/>
        </authorList>
    </citation>
    <scope>NUCLEOTIDE SEQUENCE</scope>
</reference>